<evidence type="ECO:0000259" key="19">
    <source>
        <dbReference type="Pfam" id="PF08709"/>
    </source>
</evidence>
<evidence type="ECO:0000313" key="21">
    <source>
        <dbReference type="RefSeq" id="XP_023930445.1"/>
    </source>
</evidence>
<dbReference type="GO" id="GO:0005220">
    <property type="term" value="F:inositol 1,4,5-trisphosphate-gated calcium channel activity"/>
    <property type="evidence" value="ECO:0007669"/>
    <property type="project" value="UniProtKB-UniRule"/>
</dbReference>
<keyword evidence="7 13" id="KW-1133">Transmembrane helix</keyword>
<dbReference type="Gene3D" id="2.80.10.50">
    <property type="match status" value="2"/>
</dbReference>
<dbReference type="InterPro" id="IPR013662">
    <property type="entry name" value="RIH_assoc-dom"/>
</dbReference>
<dbReference type="Gene3D" id="1.25.10.30">
    <property type="entry name" value="IP3 receptor type 1 binding core, RIH domain"/>
    <property type="match status" value="1"/>
</dbReference>
<dbReference type="InterPro" id="IPR036300">
    <property type="entry name" value="MIR_dom_sf"/>
</dbReference>
<comment type="subunit">
    <text evidence="13">Homotetramer.</text>
</comment>
<evidence type="ECO:0000256" key="10">
    <source>
        <dbReference type="ARBA" id="ARBA00023170"/>
    </source>
</evidence>
<evidence type="ECO:0000256" key="12">
    <source>
        <dbReference type="ARBA" id="ARBA00023303"/>
    </source>
</evidence>
<feature type="domain" description="MIR" evidence="17">
    <location>
        <begin position="226"/>
        <end position="328"/>
    </location>
</feature>
<evidence type="ECO:0000256" key="15">
    <source>
        <dbReference type="SAM" id="MobiDB-lite"/>
    </source>
</evidence>
<keyword evidence="6 13" id="KW-0256">Endoplasmic reticulum</keyword>
<organism evidence="20 21">
    <name type="scientific">Lingula anatina</name>
    <name type="common">Brachiopod</name>
    <name type="synonym">Lingula unguis</name>
    <dbReference type="NCBI Taxonomy" id="7574"/>
    <lineage>
        <taxon>Eukaryota</taxon>
        <taxon>Metazoa</taxon>
        <taxon>Spiralia</taxon>
        <taxon>Lophotrochozoa</taxon>
        <taxon>Brachiopoda</taxon>
        <taxon>Linguliformea</taxon>
        <taxon>Lingulata</taxon>
        <taxon>Lingulida</taxon>
        <taxon>Linguloidea</taxon>
        <taxon>Lingulidae</taxon>
        <taxon>Lingula</taxon>
    </lineage>
</organism>
<feature type="transmembrane region" description="Helical" evidence="13">
    <location>
        <begin position="2272"/>
        <end position="2294"/>
    </location>
</feature>
<feature type="domain" description="RIH" evidence="16">
    <location>
        <begin position="420"/>
        <end position="596"/>
    </location>
</feature>
<feature type="transmembrane region" description="Helical" evidence="13">
    <location>
        <begin position="2339"/>
        <end position="2364"/>
    </location>
</feature>
<keyword evidence="10 13" id="KW-0675">Receptor</keyword>
<evidence type="ECO:0000256" key="2">
    <source>
        <dbReference type="ARBA" id="ARBA00009453"/>
    </source>
</evidence>
<evidence type="ECO:0000256" key="14">
    <source>
        <dbReference type="SAM" id="Coils"/>
    </source>
</evidence>
<dbReference type="GO" id="GO:0070679">
    <property type="term" value="F:inositol 1,4,5 trisphosphate binding"/>
    <property type="evidence" value="ECO:0007669"/>
    <property type="project" value="UniProtKB-UniRule"/>
</dbReference>
<proteinExistence type="inferred from homology"/>
<feature type="transmembrane region" description="Helical" evidence="13">
    <location>
        <begin position="2466"/>
        <end position="2485"/>
    </location>
</feature>
<feature type="domain" description="Inositol 1,4,5-trisphosphate/ryanodine receptor" evidence="19">
    <location>
        <begin position="70"/>
        <end position="152"/>
    </location>
</feature>
<evidence type="ECO:0000259" key="16">
    <source>
        <dbReference type="Pfam" id="PF01365"/>
    </source>
</evidence>
<dbReference type="InterPro" id="IPR014821">
    <property type="entry name" value="Ins145_P3_rcpt"/>
</dbReference>
<comment type="function">
    <text evidence="13">Receptor for inositol 1,4,5-trisphosphate, a second messenger that mediates the release of intracellular calcium.</text>
</comment>
<keyword evidence="13" id="KW-0107">Calcium channel</keyword>
<keyword evidence="9 13" id="KW-0472">Membrane</keyword>
<dbReference type="Pfam" id="PF01365">
    <property type="entry name" value="RYDR_ITPR"/>
    <property type="match status" value="2"/>
</dbReference>
<dbReference type="InterPro" id="IPR000493">
    <property type="entry name" value="InsP3_rcpt"/>
</dbReference>
<keyword evidence="8 13" id="KW-0406">Ion transport</keyword>
<sequence>MPKGRKSQKIEKVFESDSEHTEKEIERPEVSEPELIQSEGVASNKEDKNYSTEESGEFENEGSGQQIPGELRHVFTNKFIHVSSTQTSRTETSNMKVDLLSYNAKHAEYRIMPRYKVKSEGDIVQVEDQIVLESVKTAGQYLSVSRSHFSANHVYSGCHELNLSVRHSGFTVYRHLKPGPENEDRLLPGAPIQLFHKDIEAYLVAEGSFDEALVEDVHLRVRQLNQNNPRTLYPSSSALTYWQVEAAESVIKGGVLKWEQQCRLKHMVTRKYLTVDSNMKVTLTSDTDRRTIFRLHPVIKEADSIDYGTYCRIEQVVTGYWLHAEPDEYVRQDDRVGSQGDDTSMEGLKWTLASLRKVSVEKEMQYNDAFTIQKVAPDLVENFNCMAGMVPFLQNLIKQKKAGQNLTAKQAQDIKASLKEMSNFMFLNSEPSKKRQKLLRNLRIVELLVKVLLIPYVGSNDKRYLIDIFIEAYDVMRAYLVGDSRKNELYIAKHIPFFLDRIEQSQHTRDSHEEMVSLHAAYMVTELIRDNRKIVDRMTTAHIDKFMNLLKTKKNYRYLELLSVLCVCNNIAIPKNQTYITDVWLKDNQKNCVYLTEMGENIKQEPGVVYVKVDHRSQWVKLLDFAKKYEAEMKAKSAAQDINEALDTISLASERPGSQLLNVPGRSGSQMGRVGAARGAQSKGIVKQKSSVEEEYRYLEHQLDLFENLCHGRNEVAIKTITQFVTWQQVYSCLQDKELPDALKAIYVSLIIVLFVDIGENISVLDHVTLTFAFEDIHDSTPRTDRNMSGGATVPRDPTTEQVFPHLKIWIELFLQQNTDMTASEIGHNQLVMQVLRLIYHLVKYSFYEKLSDIKKLLGPLLSLLDGTNDKPDLETTGKTVEEMKALQWYRQHGRYKENAQTKAVVDAKHQAMQVMDLFFNLRFNIRLERFVQMFKVVHKQVHGTALGSGQDTWAALAPLLEGEFDITNDQDPRVDSTMKVALRELEAMFEESAFFRYAFEDFEELRGKSLKDLLLDLSHYEYDKMVTQSLYLLTRYFSAHDNLFKRAVQAQVVITDNSVRVLRDLQSKLPLMRRLIHSKMNDAQIQTMCSILDQLKEYCCLPEDPAQPHGINQDILYNQAILEDMFDILAKEFDVSLVEQYRGLQQVFQKALGLLTVMARGNASVQERLFNRLDVLLNVKGAEQELGEALAEVFTGNKMTCMRIMPHQVKRVMELVAQHHLDVPQFLDLLNAVVKVEELDLPLKRNQGYVMKYFMEYRTDVAAIVDKHKDRCVALLTGERNKEMIYLLALVDLLATCSEGENRFIESICQTIFSVNELLDIITDPKINNHRRRPYLRFLLWVYVNTASSLIEIGAGDLPHDKRVWDFMKNLTLEMEKVTEYVKENQTKAKHQLELGPSRKDEFVEYYHGTLHYFIEAVFPFLQIFFRQVYAPEPEDEKHQQEPEIVDKLATALVAFVDVLGGLMSNEIHLQRMIACASAVLPMSTVDPEVMREFQEQYGAGASGSKVQNKAKENYIREYQGEEDLNIQLNIFAQNFSMVYGGFNDVKSQIGFPSDEDYTDVGGDEELPLGNEFQMMVKCFENTQEDLQPAQRYILTSKLLEQLRISSKSTLSMESERMAQEVLDVKCLQIMRALIHNQVVKLPQDWQSNFHKRKVKRSIQRLHDVQTALNDFETPHITMSLLAKPGDNIIKEVLSLLGLLLFGSISNVQPSIADYFTGTREEKFFLAVRERMQMSAINYREKRALIAQHQASQEHKIEQFKTLLRATRVGTQVMNIVQASNAFRSKLSMQSTGKKKRVTSAAKLKGRYSSQSRLGSRTSLNRSPSLMGSTAAMLAGSKMNKGLLPPIEGANGVELKQMKKKDDKQPLLTGSGNKVGPVGVELKVEDFDDNELEALAKEVGIEGATDLDYKDEGYITLVLKVLGAMCDGQFADLQDYLREQPDNIKTVNLVGEVTKFLGLVYSSITSEHIKLVTALFNTLVEMTSGNVTNQAVVFDNKVCDYINFILRADHSKSITVEEDFELADCIVNLILAMIEENHGSTVGEFGAKRVAGIAKDAVESLDTESIFKMVVKYYTMSLDEERFEEEEERKKYEELGCKYFHTLLRMEDLDKTIHPQRPPVEKEVIRTDEDRAAWQFYKEGTMSIEIVKNDMLQKVYFRVKNQKVLRGEIKEKFKYEVDRSSPTNKLRDFLAWSQEIRKDINYQKRIYDNPLARFFVMFWTPANYSIILMSFFFAIFTLVTWVETGAHILNQNTSDVIDDPTPKYRYPYSEVGLYVLGGLHNLLALYILVSFFISNKPVFPRWCRPRSDDDEEDESDTSKSGAKEESKLAVRFFSSKTFYYIIFFVLSVLGTVFYGYTFSFHLLHIAANNQLLARVMQAVTKNGMSLILVGLLMAIIFYIYALICFGFFRHLFDNANGLFCSTVGECFVTILHRGLIISLFEVLENPDVIGDKTFAYFAVKSLLDLSFFIIITTIGLNIVFGIIVDTFSELRNSKWEIDNDMTTVCFICSRSSYDFEHQASGFECHVKKEHNQYAYLFFFIHLHEKQRNDYTSLELYVWKKYVEEDLTFFPTNRALSLQQEENRNEAILEQMQAQVTYIVSKMQEEEANKQRLIEKKQQQQFLQQEKAEVRRTEEL</sequence>
<accession>A0A2R2MJR0</accession>
<comment type="subcellular location">
    <subcellularLocation>
        <location evidence="1 13">Endoplasmic reticulum membrane</location>
        <topology evidence="1 13">Multi-pass membrane protein</topology>
    </subcellularLocation>
</comment>
<dbReference type="InterPro" id="IPR000699">
    <property type="entry name" value="RIH_dom"/>
</dbReference>
<dbReference type="Pfam" id="PF02815">
    <property type="entry name" value="MIR"/>
    <property type="match status" value="1"/>
</dbReference>
<evidence type="ECO:0000256" key="5">
    <source>
        <dbReference type="ARBA" id="ARBA00022737"/>
    </source>
</evidence>
<comment type="domain">
    <text evidence="13">The receptor contains a calcium channel in its C-terminal extremity. Its large N-terminal cytoplasmic region has the ligand-binding site in the N-terminus and modulatory sites in the middle portion immediately upstream of the channel region.</text>
</comment>
<evidence type="ECO:0000256" key="11">
    <source>
        <dbReference type="ARBA" id="ARBA00023286"/>
    </source>
</evidence>
<dbReference type="PRINTS" id="PR00779">
    <property type="entry name" value="INSP3RECEPTR"/>
</dbReference>
<feature type="domain" description="RIH" evidence="16">
    <location>
        <begin position="1113"/>
        <end position="1257"/>
    </location>
</feature>
<evidence type="ECO:0000256" key="3">
    <source>
        <dbReference type="ARBA" id="ARBA00022448"/>
    </source>
</evidence>
<dbReference type="GO" id="GO:0051209">
    <property type="term" value="P:release of sequestered calcium ion into cytosol"/>
    <property type="evidence" value="ECO:0007669"/>
    <property type="project" value="UniProtKB-UniRule"/>
</dbReference>
<feature type="region of interest" description="Disordered" evidence="15">
    <location>
        <begin position="1790"/>
        <end position="1826"/>
    </location>
</feature>
<evidence type="ECO:0000256" key="4">
    <source>
        <dbReference type="ARBA" id="ARBA00022692"/>
    </source>
</evidence>
<keyword evidence="4 13" id="KW-0812">Transmembrane</keyword>
<feature type="transmembrane region" description="Helical" evidence="13">
    <location>
        <begin position="2385"/>
        <end position="2409"/>
    </location>
</feature>
<dbReference type="SUPFAM" id="SSF100909">
    <property type="entry name" value="IP3 receptor type 1 binding core, domain 2"/>
    <property type="match status" value="1"/>
</dbReference>
<keyword evidence="5" id="KW-0677">Repeat</keyword>
<keyword evidence="3 13" id="KW-0813">Transport</keyword>
<dbReference type="KEGG" id="lak:106153780"/>
<dbReference type="Proteomes" id="UP000085678">
    <property type="component" value="Unplaced"/>
</dbReference>
<keyword evidence="12 13" id="KW-0407">Ion channel</keyword>
<comment type="similarity">
    <text evidence="2 13">Belongs to the InsP3 receptor family.</text>
</comment>
<keyword evidence="13" id="KW-0109">Calcium transport</keyword>
<dbReference type="STRING" id="7574.A0A2R2MJR0"/>
<feature type="compositionally biased region" description="Basic and acidic residues" evidence="15">
    <location>
        <begin position="8"/>
        <end position="30"/>
    </location>
</feature>
<evidence type="ECO:0000259" key="17">
    <source>
        <dbReference type="Pfam" id="PF02815"/>
    </source>
</evidence>
<evidence type="ECO:0000256" key="1">
    <source>
        <dbReference type="ARBA" id="ARBA00004477"/>
    </source>
</evidence>
<dbReference type="InParanoid" id="A0A2R2MJR0"/>
<dbReference type="PANTHER" id="PTHR13715">
    <property type="entry name" value="RYANODINE RECEPTOR AND IP3 RECEPTOR"/>
    <property type="match status" value="1"/>
</dbReference>
<gene>
    <name evidence="21" type="primary">LOC106153780</name>
</gene>
<keyword evidence="14" id="KW-0175">Coiled coil</keyword>
<dbReference type="GO" id="GO:0005789">
    <property type="term" value="C:endoplasmic reticulum membrane"/>
    <property type="evidence" value="ECO:0007669"/>
    <property type="project" value="UniProtKB-SubCell"/>
</dbReference>
<dbReference type="Pfam" id="PF08454">
    <property type="entry name" value="RIH_assoc"/>
    <property type="match status" value="1"/>
</dbReference>
<dbReference type="RefSeq" id="XP_023930445.1">
    <property type="nucleotide sequence ID" value="XM_024074677.1"/>
</dbReference>
<feature type="compositionally biased region" description="Polar residues" evidence="15">
    <location>
        <begin position="1809"/>
        <end position="1826"/>
    </location>
</feature>
<evidence type="ECO:0000313" key="20">
    <source>
        <dbReference type="Proteomes" id="UP000085678"/>
    </source>
</evidence>
<evidence type="ECO:0000256" key="7">
    <source>
        <dbReference type="ARBA" id="ARBA00022989"/>
    </source>
</evidence>
<feature type="domain" description="RyR/IP3R Homology associated" evidence="18">
    <location>
        <begin position="1915"/>
        <end position="2007"/>
    </location>
</feature>
<name>A0A2R2MJR0_LINAN</name>
<feature type="transmembrane region" description="Helical" evidence="13">
    <location>
        <begin position="2223"/>
        <end position="2243"/>
    </location>
</feature>
<keyword evidence="11 13" id="KW-1071">Ligand-gated ion channel</keyword>
<protein>
    <recommendedName>
        <fullName evidence="13">Inositol 1,4,5-trisphosphate receptor</fullName>
    </recommendedName>
</protein>
<evidence type="ECO:0000259" key="18">
    <source>
        <dbReference type="Pfam" id="PF08454"/>
    </source>
</evidence>
<dbReference type="GeneID" id="106153780"/>
<evidence type="ECO:0000256" key="13">
    <source>
        <dbReference type="RuleBase" id="RU368044"/>
    </source>
</evidence>
<evidence type="ECO:0000256" key="6">
    <source>
        <dbReference type="ARBA" id="ARBA00022824"/>
    </source>
</evidence>
<evidence type="ECO:0000256" key="9">
    <source>
        <dbReference type="ARBA" id="ARBA00023136"/>
    </source>
</evidence>
<feature type="coiled-coil region" evidence="14">
    <location>
        <begin position="2600"/>
        <end position="2636"/>
    </location>
</feature>
<reference evidence="21" key="1">
    <citation type="submission" date="2025-08" db="UniProtKB">
        <authorList>
            <consortium name="RefSeq"/>
        </authorList>
    </citation>
    <scope>IDENTIFICATION</scope>
    <source>
        <tissue evidence="21">Gonads</tissue>
    </source>
</reference>
<dbReference type="OrthoDB" id="300855at2759"/>
<dbReference type="Gene3D" id="1.10.287.70">
    <property type="match status" value="1"/>
</dbReference>
<feature type="region of interest" description="Disordered" evidence="15">
    <location>
        <begin position="1"/>
        <end position="66"/>
    </location>
</feature>
<dbReference type="Pfam" id="PF08709">
    <property type="entry name" value="Ins145_P3_rec"/>
    <property type="match status" value="1"/>
</dbReference>
<dbReference type="InterPro" id="IPR016093">
    <property type="entry name" value="MIR_motif"/>
</dbReference>
<dbReference type="InterPro" id="IPR035910">
    <property type="entry name" value="RyR/IP3R_RIH_dom_sf"/>
</dbReference>
<keyword evidence="13" id="KW-0106">Calcium</keyword>
<dbReference type="SUPFAM" id="SSF82109">
    <property type="entry name" value="MIR domain"/>
    <property type="match status" value="1"/>
</dbReference>
<keyword evidence="20" id="KW-1185">Reference proteome</keyword>
<dbReference type="PANTHER" id="PTHR13715:SF99">
    <property type="entry name" value="INOSITOL 1,4,5-TRISPHOSPHATE RECEPTOR-LIKE PROTEIN A"/>
    <property type="match status" value="1"/>
</dbReference>
<dbReference type="InterPro" id="IPR015925">
    <property type="entry name" value="Ryanodine_IP3_receptor"/>
</dbReference>
<evidence type="ECO:0000256" key="8">
    <source>
        <dbReference type="ARBA" id="ARBA00023065"/>
    </source>
</evidence>
<dbReference type="CDD" id="cd23280">
    <property type="entry name" value="beta-trefoil_MIR_itr-1-like"/>
    <property type="match status" value="1"/>
</dbReference>